<evidence type="ECO:0000259" key="5">
    <source>
        <dbReference type="PROSITE" id="PS50931"/>
    </source>
</evidence>
<evidence type="ECO:0000256" key="4">
    <source>
        <dbReference type="ARBA" id="ARBA00023163"/>
    </source>
</evidence>
<evidence type="ECO:0000313" key="6">
    <source>
        <dbReference type="EMBL" id="MBB6557588.1"/>
    </source>
</evidence>
<dbReference type="Gene3D" id="3.40.190.290">
    <property type="match status" value="1"/>
</dbReference>
<gene>
    <name evidence="6" type="ORF">HNP48_000252</name>
</gene>
<comment type="caution">
    <text evidence="6">The sequence shown here is derived from an EMBL/GenBank/DDBJ whole genome shotgun (WGS) entry which is preliminary data.</text>
</comment>
<evidence type="ECO:0000313" key="7">
    <source>
        <dbReference type="Proteomes" id="UP000575083"/>
    </source>
</evidence>
<keyword evidence="7" id="KW-1185">Reference proteome</keyword>
<dbReference type="AlphaFoldDB" id="A0A7X0P941"/>
<name>A0A7X0P941_9BURK</name>
<keyword evidence="2" id="KW-0805">Transcription regulation</keyword>
<dbReference type="Pfam" id="PF03466">
    <property type="entry name" value="LysR_substrate"/>
    <property type="match status" value="1"/>
</dbReference>
<dbReference type="GO" id="GO:0000976">
    <property type="term" value="F:transcription cis-regulatory region binding"/>
    <property type="evidence" value="ECO:0007669"/>
    <property type="project" value="TreeGrafter"/>
</dbReference>
<evidence type="ECO:0000256" key="1">
    <source>
        <dbReference type="ARBA" id="ARBA00009437"/>
    </source>
</evidence>
<evidence type="ECO:0000256" key="3">
    <source>
        <dbReference type="ARBA" id="ARBA00023125"/>
    </source>
</evidence>
<dbReference type="RefSeq" id="WP_184855035.1">
    <property type="nucleotide sequence ID" value="NZ_JACHLK010000001.1"/>
</dbReference>
<keyword evidence="3 6" id="KW-0238">DNA-binding</keyword>
<dbReference type="PANTHER" id="PTHR30126">
    <property type="entry name" value="HTH-TYPE TRANSCRIPTIONAL REGULATOR"/>
    <property type="match status" value="1"/>
</dbReference>
<dbReference type="InterPro" id="IPR000847">
    <property type="entry name" value="LysR_HTH_N"/>
</dbReference>
<dbReference type="PANTHER" id="PTHR30126:SF91">
    <property type="entry name" value="LYSR FAMILY TRANSCRIPTIONAL REGULATOR"/>
    <property type="match status" value="1"/>
</dbReference>
<dbReference type="CDD" id="cd05466">
    <property type="entry name" value="PBP2_LTTR_substrate"/>
    <property type="match status" value="1"/>
</dbReference>
<organism evidence="6 7">
    <name type="scientific">Acidovorax soli</name>
    <dbReference type="NCBI Taxonomy" id="592050"/>
    <lineage>
        <taxon>Bacteria</taxon>
        <taxon>Pseudomonadati</taxon>
        <taxon>Pseudomonadota</taxon>
        <taxon>Betaproteobacteria</taxon>
        <taxon>Burkholderiales</taxon>
        <taxon>Comamonadaceae</taxon>
        <taxon>Acidovorax</taxon>
    </lineage>
</organism>
<dbReference type="InterPro" id="IPR036388">
    <property type="entry name" value="WH-like_DNA-bd_sf"/>
</dbReference>
<evidence type="ECO:0000256" key="2">
    <source>
        <dbReference type="ARBA" id="ARBA00023015"/>
    </source>
</evidence>
<dbReference type="EMBL" id="JACHLK010000001">
    <property type="protein sequence ID" value="MBB6557588.1"/>
    <property type="molecule type" value="Genomic_DNA"/>
</dbReference>
<comment type="similarity">
    <text evidence="1">Belongs to the LysR transcriptional regulatory family.</text>
</comment>
<feature type="domain" description="HTH lysR-type" evidence="5">
    <location>
        <begin position="8"/>
        <end position="60"/>
    </location>
</feature>
<proteinExistence type="inferred from homology"/>
<dbReference type="InterPro" id="IPR005119">
    <property type="entry name" value="LysR_subst-bd"/>
</dbReference>
<dbReference type="PROSITE" id="PS50931">
    <property type="entry name" value="HTH_LYSR"/>
    <property type="match status" value="1"/>
</dbReference>
<dbReference type="GO" id="GO:0003700">
    <property type="term" value="F:DNA-binding transcription factor activity"/>
    <property type="evidence" value="ECO:0007669"/>
    <property type="project" value="InterPro"/>
</dbReference>
<dbReference type="SUPFAM" id="SSF46785">
    <property type="entry name" value="Winged helix' DNA-binding domain"/>
    <property type="match status" value="1"/>
</dbReference>
<accession>A0A7X0P941</accession>
<reference evidence="6 7" key="1">
    <citation type="submission" date="2020-08" db="EMBL/GenBank/DDBJ databases">
        <title>Functional genomics of gut bacteria from endangered species of beetles.</title>
        <authorList>
            <person name="Carlos-Shanley C."/>
        </authorList>
    </citation>
    <scope>NUCLEOTIDE SEQUENCE [LARGE SCALE GENOMIC DNA]</scope>
    <source>
        <strain evidence="6 7">S00198</strain>
    </source>
</reference>
<dbReference type="Gene3D" id="1.10.10.10">
    <property type="entry name" value="Winged helix-like DNA-binding domain superfamily/Winged helix DNA-binding domain"/>
    <property type="match status" value="1"/>
</dbReference>
<dbReference type="InterPro" id="IPR036390">
    <property type="entry name" value="WH_DNA-bd_sf"/>
</dbReference>
<dbReference type="Proteomes" id="UP000575083">
    <property type="component" value="Unassembled WGS sequence"/>
</dbReference>
<dbReference type="SUPFAM" id="SSF53850">
    <property type="entry name" value="Periplasmic binding protein-like II"/>
    <property type="match status" value="1"/>
</dbReference>
<protein>
    <submittedName>
        <fullName evidence="6">DNA-binding transcriptional LysR family regulator</fullName>
    </submittedName>
</protein>
<sequence length="320" mass="34770">MAFSSDNIQVFLSVLDQGSFSAAARSLSRVPSAVSMAIAHLEAELDMPLFDRSGREPRPTAAARALEPQARLLAGQLQQLNAQALSLTQGLEERLTVAIAPELLASRWTEPIAALAREYPLLQVEVLAAPQVDALELLHTGRAQLALVFERPSIDGREGFQEVGSETLVAVMAPDHPVLQAARAAAAARGEASALAQLREEHLTTTRQIVVASRDLAQIDRRFVFARHHWRTDNHLAALGLIEAGLGWGWQPRALVQPRIDAGTLVEMPFENLSNGTALWVDVVWSKERPLGLGARRFVDLMAHDAHRAGHPAEQNCSGT</sequence>
<dbReference type="Pfam" id="PF00126">
    <property type="entry name" value="HTH_1"/>
    <property type="match status" value="1"/>
</dbReference>
<keyword evidence="4" id="KW-0804">Transcription</keyword>